<comment type="caution">
    <text evidence="2">The sequence shown here is derived from an EMBL/GenBank/DDBJ whole genome shotgun (WGS) entry which is preliminary data.</text>
</comment>
<evidence type="ECO:0000313" key="2">
    <source>
        <dbReference type="EMBL" id="KAF8485714.1"/>
    </source>
</evidence>
<reference evidence="2" key="1">
    <citation type="submission" date="2019-10" db="EMBL/GenBank/DDBJ databases">
        <authorList>
            <consortium name="DOE Joint Genome Institute"/>
            <person name="Kuo A."/>
            <person name="Miyauchi S."/>
            <person name="Kiss E."/>
            <person name="Drula E."/>
            <person name="Kohler A."/>
            <person name="Sanchez-Garcia M."/>
            <person name="Andreopoulos B."/>
            <person name="Barry K.W."/>
            <person name="Bonito G."/>
            <person name="Buee M."/>
            <person name="Carver A."/>
            <person name="Chen C."/>
            <person name="Cichocki N."/>
            <person name="Clum A."/>
            <person name="Culley D."/>
            <person name="Crous P.W."/>
            <person name="Fauchery L."/>
            <person name="Girlanda M."/>
            <person name="Hayes R."/>
            <person name="Keri Z."/>
            <person name="LaButti K."/>
            <person name="Lipzen A."/>
            <person name="Lombard V."/>
            <person name="Magnuson J."/>
            <person name="Maillard F."/>
            <person name="Morin E."/>
            <person name="Murat C."/>
            <person name="Nolan M."/>
            <person name="Ohm R."/>
            <person name="Pangilinan J."/>
            <person name="Pereira M."/>
            <person name="Perotto S."/>
            <person name="Peter M."/>
            <person name="Riley R."/>
            <person name="Sitrit Y."/>
            <person name="Stielow B."/>
            <person name="Szollosi G."/>
            <person name="Zifcakova L."/>
            <person name="Stursova M."/>
            <person name="Spatafora J.W."/>
            <person name="Tedersoo L."/>
            <person name="Vaario L.-M."/>
            <person name="Yamada A."/>
            <person name="Yan M."/>
            <person name="Wang P."/>
            <person name="Xu J."/>
            <person name="Bruns T."/>
            <person name="Baldrian P."/>
            <person name="Vilgalys R."/>
            <person name="Henrissat B."/>
            <person name="Grigoriev I.V."/>
            <person name="Hibbett D."/>
            <person name="Nagy L.G."/>
            <person name="Martin F.M."/>
        </authorList>
    </citation>
    <scope>NUCLEOTIDE SEQUENCE</scope>
    <source>
        <strain evidence="2">Prilba</strain>
    </source>
</reference>
<dbReference type="AlphaFoldDB" id="A0A9P5N3E9"/>
<accession>A0A9P5N3E9</accession>
<evidence type="ECO:0000313" key="3">
    <source>
        <dbReference type="Proteomes" id="UP000759537"/>
    </source>
</evidence>
<dbReference type="EMBL" id="WHVB01000002">
    <property type="protein sequence ID" value="KAF8485714.1"/>
    <property type="molecule type" value="Genomic_DNA"/>
</dbReference>
<keyword evidence="3" id="KW-1185">Reference proteome</keyword>
<dbReference type="Proteomes" id="UP000759537">
    <property type="component" value="Unassembled WGS sequence"/>
</dbReference>
<evidence type="ECO:0000256" key="1">
    <source>
        <dbReference type="SAM" id="MobiDB-lite"/>
    </source>
</evidence>
<organism evidence="2 3">
    <name type="scientific">Russula ochroleuca</name>
    <dbReference type="NCBI Taxonomy" id="152965"/>
    <lineage>
        <taxon>Eukaryota</taxon>
        <taxon>Fungi</taxon>
        <taxon>Dikarya</taxon>
        <taxon>Basidiomycota</taxon>
        <taxon>Agaricomycotina</taxon>
        <taxon>Agaricomycetes</taxon>
        <taxon>Russulales</taxon>
        <taxon>Russulaceae</taxon>
        <taxon>Russula</taxon>
    </lineage>
</organism>
<sequence>MNSRRSSNHCLSSSPTLHFVASQRSRSPFPPSLSLLSPASPPGLSTPDLPVPAIEFQIAGSSSSQALAHTHPIHTTTVIGDSLHNEAINASVHDGAPESRIAPPMRRPFAHNDVRALHALRDGWRASPSPSIRGMVALLRLEVEDCLFSRLYTFDKASAASDGACPSSVSLQSSRFTITAEAY</sequence>
<feature type="compositionally biased region" description="Low complexity" evidence="1">
    <location>
        <begin position="32"/>
        <end position="47"/>
    </location>
</feature>
<feature type="region of interest" description="Disordered" evidence="1">
    <location>
        <begin position="22"/>
        <end position="48"/>
    </location>
</feature>
<proteinExistence type="predicted"/>
<gene>
    <name evidence="2" type="ORF">DFH94DRAFT_849887</name>
</gene>
<protein>
    <submittedName>
        <fullName evidence="2">Uncharacterized protein</fullName>
    </submittedName>
</protein>
<reference evidence="2" key="2">
    <citation type="journal article" date="2020" name="Nat. Commun.">
        <title>Large-scale genome sequencing of mycorrhizal fungi provides insights into the early evolution of symbiotic traits.</title>
        <authorList>
            <person name="Miyauchi S."/>
            <person name="Kiss E."/>
            <person name="Kuo A."/>
            <person name="Drula E."/>
            <person name="Kohler A."/>
            <person name="Sanchez-Garcia M."/>
            <person name="Morin E."/>
            <person name="Andreopoulos B."/>
            <person name="Barry K.W."/>
            <person name="Bonito G."/>
            <person name="Buee M."/>
            <person name="Carver A."/>
            <person name="Chen C."/>
            <person name="Cichocki N."/>
            <person name="Clum A."/>
            <person name="Culley D."/>
            <person name="Crous P.W."/>
            <person name="Fauchery L."/>
            <person name="Girlanda M."/>
            <person name="Hayes R.D."/>
            <person name="Keri Z."/>
            <person name="LaButti K."/>
            <person name="Lipzen A."/>
            <person name="Lombard V."/>
            <person name="Magnuson J."/>
            <person name="Maillard F."/>
            <person name="Murat C."/>
            <person name="Nolan M."/>
            <person name="Ohm R.A."/>
            <person name="Pangilinan J."/>
            <person name="Pereira M.F."/>
            <person name="Perotto S."/>
            <person name="Peter M."/>
            <person name="Pfister S."/>
            <person name="Riley R."/>
            <person name="Sitrit Y."/>
            <person name="Stielow J.B."/>
            <person name="Szollosi G."/>
            <person name="Zifcakova L."/>
            <person name="Stursova M."/>
            <person name="Spatafora J.W."/>
            <person name="Tedersoo L."/>
            <person name="Vaario L.M."/>
            <person name="Yamada A."/>
            <person name="Yan M."/>
            <person name="Wang P."/>
            <person name="Xu J."/>
            <person name="Bruns T."/>
            <person name="Baldrian P."/>
            <person name="Vilgalys R."/>
            <person name="Dunand C."/>
            <person name="Henrissat B."/>
            <person name="Grigoriev I.V."/>
            <person name="Hibbett D."/>
            <person name="Nagy L.G."/>
            <person name="Martin F.M."/>
        </authorList>
    </citation>
    <scope>NUCLEOTIDE SEQUENCE</scope>
    <source>
        <strain evidence="2">Prilba</strain>
    </source>
</reference>
<name>A0A9P5N3E9_9AGAM</name>